<dbReference type="Gene3D" id="3.40.50.1820">
    <property type="entry name" value="alpha/beta hydrolase"/>
    <property type="match status" value="1"/>
</dbReference>
<dbReference type="KEGG" id="tfl:RPIT_02600"/>
<evidence type="ECO:0000313" key="2">
    <source>
        <dbReference type="EMBL" id="AQP45978.1"/>
    </source>
</evidence>
<evidence type="ECO:0000313" key="3">
    <source>
        <dbReference type="Proteomes" id="UP000188324"/>
    </source>
</evidence>
<dbReference type="InterPro" id="IPR050266">
    <property type="entry name" value="AB_hydrolase_sf"/>
</dbReference>
<reference evidence="2 3" key="1">
    <citation type="journal article" date="2016" name="Int. J. Syst. Evol. Microbiol.">
        <title>Tessaracoccus flavus sp. nov., isolated from the drainage system of a lindane-producing factory.</title>
        <authorList>
            <person name="Kumari R."/>
            <person name="Singh P."/>
            <person name="Schumann P."/>
            <person name="Lal R."/>
        </authorList>
    </citation>
    <scope>NUCLEOTIDE SEQUENCE [LARGE SCALE GENOMIC DNA]</scope>
    <source>
        <strain evidence="2 3">RP1T</strain>
    </source>
</reference>
<dbReference type="SUPFAM" id="SSF53474">
    <property type="entry name" value="alpha/beta-Hydrolases"/>
    <property type="match status" value="1"/>
</dbReference>
<dbReference type="GO" id="GO:0016787">
    <property type="term" value="F:hydrolase activity"/>
    <property type="evidence" value="ECO:0007669"/>
    <property type="project" value="UniProtKB-KW"/>
</dbReference>
<gene>
    <name evidence="2" type="ORF">RPIT_02600</name>
</gene>
<keyword evidence="1" id="KW-0378">Hydrolase</keyword>
<dbReference type="InterPro" id="IPR000073">
    <property type="entry name" value="AB_hydrolase_1"/>
</dbReference>
<protein>
    <submittedName>
        <fullName evidence="2">Uncharacterized protein</fullName>
    </submittedName>
</protein>
<dbReference type="PANTHER" id="PTHR43798:SF31">
    <property type="entry name" value="AB HYDROLASE SUPERFAMILY PROTEIN YCLE"/>
    <property type="match status" value="1"/>
</dbReference>
<dbReference type="PANTHER" id="PTHR43798">
    <property type="entry name" value="MONOACYLGLYCEROL LIPASE"/>
    <property type="match status" value="1"/>
</dbReference>
<evidence type="ECO:0000256" key="1">
    <source>
        <dbReference type="ARBA" id="ARBA00022801"/>
    </source>
</evidence>
<keyword evidence="3" id="KW-1185">Reference proteome</keyword>
<accession>A0A1Q2CIL4</accession>
<dbReference type="GO" id="GO:0016020">
    <property type="term" value="C:membrane"/>
    <property type="evidence" value="ECO:0007669"/>
    <property type="project" value="TreeGrafter"/>
</dbReference>
<dbReference type="InterPro" id="IPR029058">
    <property type="entry name" value="AB_hydrolase_fold"/>
</dbReference>
<dbReference type="Proteomes" id="UP000188324">
    <property type="component" value="Chromosome"/>
</dbReference>
<name>A0A1Q2CIL4_9ACTN</name>
<dbReference type="Pfam" id="PF12697">
    <property type="entry name" value="Abhydrolase_6"/>
    <property type="match status" value="1"/>
</dbReference>
<dbReference type="EMBL" id="CP019605">
    <property type="protein sequence ID" value="AQP45978.1"/>
    <property type="molecule type" value="Genomic_DNA"/>
</dbReference>
<dbReference type="STRING" id="1610493.RPIT_02600"/>
<proteinExistence type="predicted"/>
<sequence length="215" mass="23184">MSSAQQWADYPALLPEFDVVAIDLPGHGSKSGTPFTTEAALDAIAEAVDGAVPVVLAGHSLGAYLVGLFAGTRPHRLRGLVLMGATGNPRGRLAWTYRGFAGLTRRVDHSVLARLRGGVARLLGVRPELLPARPDYTTLPAIWESVMRDCPPSVLRSVGCPVLFINGQFDQMRADERRYLARVEGSALEIVPRASHFAPLTHAPEVAEAIRRFGL</sequence>
<dbReference type="AlphaFoldDB" id="A0A1Q2CIL4"/>
<organism evidence="2 3">
    <name type="scientific">Tessaracoccus flavus</name>
    <dbReference type="NCBI Taxonomy" id="1610493"/>
    <lineage>
        <taxon>Bacteria</taxon>
        <taxon>Bacillati</taxon>
        <taxon>Actinomycetota</taxon>
        <taxon>Actinomycetes</taxon>
        <taxon>Propionibacteriales</taxon>
        <taxon>Propionibacteriaceae</taxon>
        <taxon>Tessaracoccus</taxon>
    </lineage>
</organism>